<protein>
    <submittedName>
        <fullName evidence="3">MarR family transcriptional regulator</fullName>
    </submittedName>
</protein>
<feature type="domain" description="HTH marR-type" evidence="2">
    <location>
        <begin position="15"/>
        <end position="145"/>
    </location>
</feature>
<sequence>MDSAILRDEDLLKLEKQVCFGLAVASRSVISAYKPVLDPLGLTHPQYLVMLALWDLGPMSASTLSGHLHLDPGTLSPLVKRLETAGLVAKTKNPDDERAVVIQPTEKGAALRAEAVQVPREMMARLALSEKDVLELRSILDRMIAAGANAPKS</sequence>
<proteinExistence type="predicted"/>
<accession>A0ABQ0RHT0</accession>
<evidence type="ECO:0000256" key="1">
    <source>
        <dbReference type="ARBA" id="ARBA00004496"/>
    </source>
</evidence>
<dbReference type="InterPro" id="IPR039422">
    <property type="entry name" value="MarR/SlyA-like"/>
</dbReference>
<dbReference type="InterPro" id="IPR036390">
    <property type="entry name" value="WH_DNA-bd_sf"/>
</dbReference>
<name>A0ABQ0RHT0_GLUNI</name>
<dbReference type="Proteomes" id="UP000316242">
    <property type="component" value="Unassembled WGS sequence"/>
</dbReference>
<dbReference type="PANTHER" id="PTHR33164:SF5">
    <property type="entry name" value="ORGANIC HYDROPEROXIDE RESISTANCE TRANSCRIPTIONAL REGULATOR"/>
    <property type="match status" value="1"/>
</dbReference>
<keyword evidence="4" id="KW-1185">Reference proteome</keyword>
<dbReference type="PROSITE" id="PS50995">
    <property type="entry name" value="HTH_MARR_2"/>
    <property type="match status" value="1"/>
</dbReference>
<comment type="caution">
    <text evidence="3">The sequence shown here is derived from an EMBL/GenBank/DDBJ whole genome shotgun (WGS) entry which is preliminary data.</text>
</comment>
<dbReference type="SUPFAM" id="SSF46785">
    <property type="entry name" value="Winged helix' DNA-binding domain"/>
    <property type="match status" value="1"/>
</dbReference>
<evidence type="ECO:0000313" key="4">
    <source>
        <dbReference type="Proteomes" id="UP000316242"/>
    </source>
</evidence>
<gene>
    <name evidence="3" type="ORF">ANI01nite_05550</name>
</gene>
<evidence type="ECO:0000313" key="3">
    <source>
        <dbReference type="EMBL" id="GEC11352.1"/>
    </source>
</evidence>
<dbReference type="InterPro" id="IPR036388">
    <property type="entry name" value="WH-like_DNA-bd_sf"/>
</dbReference>
<comment type="subcellular location">
    <subcellularLocation>
        <location evidence="1">Cytoplasm</location>
    </subcellularLocation>
</comment>
<organism evidence="3 4">
    <name type="scientific">Glutamicibacter nicotianae</name>
    <name type="common">Arthrobacter nicotianae</name>
    <dbReference type="NCBI Taxonomy" id="37929"/>
    <lineage>
        <taxon>Bacteria</taxon>
        <taxon>Bacillati</taxon>
        <taxon>Actinomycetota</taxon>
        <taxon>Actinomycetes</taxon>
        <taxon>Micrococcales</taxon>
        <taxon>Micrococcaceae</taxon>
        <taxon>Glutamicibacter</taxon>
    </lineage>
</organism>
<dbReference type="RefSeq" id="WP_141355852.1">
    <property type="nucleotide sequence ID" value="NZ_BAAAWM010000001.1"/>
</dbReference>
<dbReference type="PRINTS" id="PR00598">
    <property type="entry name" value="HTHMARR"/>
</dbReference>
<evidence type="ECO:0000259" key="2">
    <source>
        <dbReference type="PROSITE" id="PS50995"/>
    </source>
</evidence>
<dbReference type="Pfam" id="PF01047">
    <property type="entry name" value="MarR"/>
    <property type="match status" value="1"/>
</dbReference>
<dbReference type="PANTHER" id="PTHR33164">
    <property type="entry name" value="TRANSCRIPTIONAL REGULATOR, MARR FAMILY"/>
    <property type="match status" value="1"/>
</dbReference>
<dbReference type="EMBL" id="BJNE01000002">
    <property type="protein sequence ID" value="GEC11352.1"/>
    <property type="molecule type" value="Genomic_DNA"/>
</dbReference>
<dbReference type="Gene3D" id="1.10.10.10">
    <property type="entry name" value="Winged helix-like DNA-binding domain superfamily/Winged helix DNA-binding domain"/>
    <property type="match status" value="1"/>
</dbReference>
<dbReference type="InterPro" id="IPR000835">
    <property type="entry name" value="HTH_MarR-typ"/>
</dbReference>
<dbReference type="SMART" id="SM00347">
    <property type="entry name" value="HTH_MARR"/>
    <property type="match status" value="1"/>
</dbReference>
<reference evidence="3 4" key="1">
    <citation type="submission" date="2019-06" db="EMBL/GenBank/DDBJ databases">
        <title>Whole genome shotgun sequence of Glutamicibacter nicotianae NBRC 14234.</title>
        <authorList>
            <person name="Hosoyama A."/>
            <person name="Uohara A."/>
            <person name="Ohji S."/>
            <person name="Ichikawa N."/>
        </authorList>
    </citation>
    <scope>NUCLEOTIDE SEQUENCE [LARGE SCALE GENOMIC DNA]</scope>
    <source>
        <strain evidence="3 4">NBRC 14234</strain>
    </source>
</reference>